<dbReference type="EMBL" id="JABFUD020000007">
    <property type="protein sequence ID" value="KAI5077882.1"/>
    <property type="molecule type" value="Genomic_DNA"/>
</dbReference>
<organism evidence="1 2">
    <name type="scientific">Adiantum capillus-veneris</name>
    <name type="common">Maidenhair fern</name>
    <dbReference type="NCBI Taxonomy" id="13818"/>
    <lineage>
        <taxon>Eukaryota</taxon>
        <taxon>Viridiplantae</taxon>
        <taxon>Streptophyta</taxon>
        <taxon>Embryophyta</taxon>
        <taxon>Tracheophyta</taxon>
        <taxon>Polypodiopsida</taxon>
        <taxon>Polypodiidae</taxon>
        <taxon>Polypodiales</taxon>
        <taxon>Pteridineae</taxon>
        <taxon>Pteridaceae</taxon>
        <taxon>Vittarioideae</taxon>
        <taxon>Adiantum</taxon>
    </lineage>
</organism>
<comment type="caution">
    <text evidence="1">The sequence shown here is derived from an EMBL/GenBank/DDBJ whole genome shotgun (WGS) entry which is preliminary data.</text>
</comment>
<protein>
    <submittedName>
        <fullName evidence="1">Uncharacterized protein</fullName>
    </submittedName>
</protein>
<evidence type="ECO:0000313" key="1">
    <source>
        <dbReference type="EMBL" id="KAI5077882.1"/>
    </source>
</evidence>
<accession>A0A9D4V233</accession>
<gene>
    <name evidence="1" type="ORF">GOP47_0007706</name>
</gene>
<evidence type="ECO:0000313" key="2">
    <source>
        <dbReference type="Proteomes" id="UP000886520"/>
    </source>
</evidence>
<keyword evidence="2" id="KW-1185">Reference proteome</keyword>
<reference evidence="1" key="1">
    <citation type="submission" date="2021-01" db="EMBL/GenBank/DDBJ databases">
        <title>Adiantum capillus-veneris genome.</title>
        <authorList>
            <person name="Fang Y."/>
            <person name="Liao Q."/>
        </authorList>
    </citation>
    <scope>NUCLEOTIDE SEQUENCE</scope>
    <source>
        <strain evidence="1">H3</strain>
        <tissue evidence="1">Leaf</tissue>
    </source>
</reference>
<sequence>MQSVPCTQIFFTCTCTDNTNISDFSWQNPLFLHVAEKLKRSHALGMLDLDRYHGTPCEHVPHYHSIKHFHCKSNIVTFSKHANKSRTDSYTIILLHIE</sequence>
<dbReference type="Proteomes" id="UP000886520">
    <property type="component" value="Chromosome 7"/>
</dbReference>
<name>A0A9D4V233_ADICA</name>
<proteinExistence type="predicted"/>
<dbReference type="AlphaFoldDB" id="A0A9D4V233"/>